<name>A0A250VT49_STROL</name>
<reference evidence="2" key="1">
    <citation type="submission" date="2017-05" db="EMBL/GenBank/DDBJ databases">
        <title>Streptomyces olivochromogenes NBRC 3561 whole genome shotgun sequence.</title>
        <authorList>
            <person name="Dohra H."/>
            <person name="Kodani S."/>
        </authorList>
    </citation>
    <scope>NUCLEOTIDE SEQUENCE [LARGE SCALE GENOMIC DNA]</scope>
    <source>
        <strain evidence="2">NBRC 3561</strain>
    </source>
</reference>
<gene>
    <name evidence="1" type="ORF">SO3561_08844</name>
</gene>
<dbReference type="EMBL" id="BDQI01000034">
    <property type="protein sequence ID" value="GAX57274.1"/>
    <property type="molecule type" value="Genomic_DNA"/>
</dbReference>
<dbReference type="RefSeq" id="WP_067383047.1">
    <property type="nucleotide sequence ID" value="NZ_BDQI01000034.1"/>
</dbReference>
<evidence type="ECO:0000313" key="2">
    <source>
        <dbReference type="Proteomes" id="UP000217446"/>
    </source>
</evidence>
<comment type="caution">
    <text evidence="1">The sequence shown here is derived from an EMBL/GenBank/DDBJ whole genome shotgun (WGS) entry which is preliminary data.</text>
</comment>
<evidence type="ECO:0008006" key="3">
    <source>
        <dbReference type="Google" id="ProtNLM"/>
    </source>
</evidence>
<evidence type="ECO:0000313" key="1">
    <source>
        <dbReference type="EMBL" id="GAX57274.1"/>
    </source>
</evidence>
<dbReference type="STRING" id="1963.AQJ27_45090"/>
<proteinExistence type="predicted"/>
<organism evidence="1 2">
    <name type="scientific">Streptomyces olivochromogenes</name>
    <dbReference type="NCBI Taxonomy" id="1963"/>
    <lineage>
        <taxon>Bacteria</taxon>
        <taxon>Bacillati</taxon>
        <taxon>Actinomycetota</taxon>
        <taxon>Actinomycetes</taxon>
        <taxon>Kitasatosporales</taxon>
        <taxon>Streptomycetaceae</taxon>
        <taxon>Streptomyces</taxon>
    </lineage>
</organism>
<protein>
    <recommendedName>
        <fullName evidence="3">XRE family transcriptional regulator</fullName>
    </recommendedName>
</protein>
<dbReference type="AlphaFoldDB" id="A0A250VT49"/>
<accession>A0A250VT49</accession>
<keyword evidence="2" id="KW-1185">Reference proteome</keyword>
<sequence>MTDSMAARVRIALAAAGPTVVPARFRDAYQRGGTPTHTHLVAIAAAAGTTPIWLMTGWPAAHAINALERTRP</sequence>
<dbReference type="Proteomes" id="UP000217446">
    <property type="component" value="Unassembled WGS sequence"/>
</dbReference>